<reference evidence="1" key="1">
    <citation type="submission" date="2023-04" db="EMBL/GenBank/DDBJ databases">
        <title>Aspergillus oryzae var. brunneus NBRC 4377.</title>
        <authorList>
            <person name="Ichikawa N."/>
            <person name="Sato H."/>
            <person name="Tonouchi N."/>
        </authorList>
    </citation>
    <scope>NUCLEOTIDE SEQUENCE</scope>
    <source>
        <strain evidence="1">NBRC 4377</strain>
    </source>
</reference>
<dbReference type="EMBL" id="BSYB01000117">
    <property type="protein sequence ID" value="GMG55282.1"/>
    <property type="molecule type" value="Genomic_DNA"/>
</dbReference>
<comment type="caution">
    <text evidence="1">The sequence shown here is derived from an EMBL/GenBank/DDBJ whole genome shotgun (WGS) entry which is preliminary data.</text>
</comment>
<dbReference type="Proteomes" id="UP001165189">
    <property type="component" value="Unassembled WGS sequence"/>
</dbReference>
<organism evidence="1 2">
    <name type="scientific">Aspergillus oryzae var. brunneus</name>
    <dbReference type="NCBI Taxonomy" id="332754"/>
    <lineage>
        <taxon>Eukaryota</taxon>
        <taxon>Fungi</taxon>
        <taxon>Dikarya</taxon>
        <taxon>Ascomycota</taxon>
        <taxon>Pezizomycotina</taxon>
        <taxon>Eurotiomycetes</taxon>
        <taxon>Eurotiomycetidae</taxon>
        <taxon>Eurotiales</taxon>
        <taxon>Aspergillaceae</taxon>
        <taxon>Aspergillus</taxon>
        <taxon>Aspergillus subgen. Circumdati</taxon>
    </lineage>
</organism>
<accession>A0ABQ6LG04</accession>
<evidence type="ECO:0000313" key="2">
    <source>
        <dbReference type="Proteomes" id="UP001165189"/>
    </source>
</evidence>
<name>A0ABQ6LG04_ASPOZ</name>
<gene>
    <name evidence="1" type="ORF">Aory05_001345700</name>
</gene>
<protein>
    <submittedName>
        <fullName evidence="1">Unnamed protein product</fullName>
    </submittedName>
</protein>
<evidence type="ECO:0000313" key="1">
    <source>
        <dbReference type="EMBL" id="GMG55282.1"/>
    </source>
</evidence>
<sequence>MDISLDIPGDAVYFLPVLCECKRHGFKKLSSNIYTFDSTMSKLNLSVIDFRVSELENDAGEQESQQLEVDPAEITSEVRWNYALEVLEPDEIKRVVSTVTAEDRAVELIRLYLHNNPAATVIELAPHYEALNHVTISLLPRGTIPSSHIKYAVAGTGKKSEEQGASTNVIVRCKPGSCYGQQLNVSAAILEAEGFERIFDVETSVALYKKRQTEHANGPTNGYTNGTSTKSDLVIVEPPATTSGISSFCCALQATLRDHGYTVLVTNWAKIGDSAATDLEGNMFISLLELEQPLLDTLSEPDFHNVRKLLLNSDRLLWITAGNNPSMGLVDGIRRTEEWGGGSQVPDLAS</sequence>
<keyword evidence="2" id="KW-1185">Reference proteome</keyword>
<proteinExistence type="predicted"/>